<organism evidence="1 2">
    <name type="scientific">Dactylosporangium roseum</name>
    <dbReference type="NCBI Taxonomy" id="47989"/>
    <lineage>
        <taxon>Bacteria</taxon>
        <taxon>Bacillati</taxon>
        <taxon>Actinomycetota</taxon>
        <taxon>Actinomycetes</taxon>
        <taxon>Micromonosporales</taxon>
        <taxon>Micromonosporaceae</taxon>
        <taxon>Dactylosporangium</taxon>
    </lineage>
</organism>
<keyword evidence="1" id="KW-0238">DNA-binding</keyword>
<name>A0ABY5Z304_9ACTN</name>
<protein>
    <submittedName>
        <fullName evidence="1">Winged helix DNA-binding domain-containing protein</fullName>
    </submittedName>
</protein>
<keyword evidence="2" id="KW-1185">Reference proteome</keyword>
<dbReference type="Pfam" id="PF06224">
    <property type="entry name" value="AlkZ-like"/>
    <property type="match status" value="1"/>
</dbReference>
<gene>
    <name evidence="1" type="ORF">Drose_29545</name>
</gene>
<dbReference type="PANTHER" id="PTHR38479">
    <property type="entry name" value="LMO0824 PROTEIN"/>
    <property type="match status" value="1"/>
</dbReference>
<reference evidence="1" key="1">
    <citation type="submission" date="2021-04" db="EMBL/GenBank/DDBJ databases">
        <title>Biosynthetic gene clusters of Dactylosporangioum roseum.</title>
        <authorList>
            <person name="Hartkoorn R.C."/>
            <person name="Beaudoing E."/>
            <person name="Hot D."/>
            <person name="Moureu S."/>
        </authorList>
    </citation>
    <scope>NUCLEOTIDE SEQUENCE</scope>
    <source>
        <strain evidence="1">NRRL B-16295</strain>
    </source>
</reference>
<dbReference type="InterPro" id="IPR009351">
    <property type="entry name" value="AlkZ-like"/>
</dbReference>
<dbReference type="EMBL" id="CP073721">
    <property type="protein sequence ID" value="UWZ35262.1"/>
    <property type="molecule type" value="Genomic_DNA"/>
</dbReference>
<dbReference type="GO" id="GO:0003677">
    <property type="term" value="F:DNA binding"/>
    <property type="evidence" value="ECO:0007669"/>
    <property type="project" value="UniProtKB-KW"/>
</dbReference>
<proteinExistence type="predicted"/>
<evidence type="ECO:0000313" key="2">
    <source>
        <dbReference type="Proteomes" id="UP001058271"/>
    </source>
</evidence>
<dbReference type="RefSeq" id="WP_260724603.1">
    <property type="nucleotide sequence ID" value="NZ_BAAABS010000046.1"/>
</dbReference>
<sequence>MMNGAARLGAQMLAGAPATSVPAAVSRVVGVQAQSMPAARLAVRARTAGLTAADVDAALAAGELARTWLMHNTLHLLVAADPVWVVE</sequence>
<dbReference type="Proteomes" id="UP001058271">
    <property type="component" value="Chromosome"/>
</dbReference>
<dbReference type="PANTHER" id="PTHR38479:SF2">
    <property type="entry name" value="WINGED HELIX DNA-BINDING DOMAIN-CONTAINING PROTEIN"/>
    <property type="match status" value="1"/>
</dbReference>
<evidence type="ECO:0000313" key="1">
    <source>
        <dbReference type="EMBL" id="UWZ35262.1"/>
    </source>
</evidence>
<accession>A0ABY5Z304</accession>